<evidence type="ECO:0000256" key="2">
    <source>
        <dbReference type="ARBA" id="ARBA00004496"/>
    </source>
</evidence>
<dbReference type="InterPro" id="IPR023016">
    <property type="entry name" value="HisA/PriA"/>
</dbReference>
<dbReference type="InterPro" id="IPR011060">
    <property type="entry name" value="RibuloseP-bd_barrel"/>
</dbReference>
<feature type="active site" description="Proton acceptor" evidence="9">
    <location>
        <position position="9"/>
    </location>
</feature>
<dbReference type="Gene3D" id="3.20.20.70">
    <property type="entry name" value="Aldolase class I"/>
    <property type="match status" value="1"/>
</dbReference>
<dbReference type="EC" id="5.3.1.16" evidence="9 11"/>
<comment type="pathway">
    <text evidence="3 9 11">Amino-acid biosynthesis; L-histidine biosynthesis; L-histidine from 5-phospho-alpha-D-ribose 1-diphosphate: step 4/9.</text>
</comment>
<dbReference type="Proteomes" id="UP000515237">
    <property type="component" value="Chromosome"/>
</dbReference>
<evidence type="ECO:0000313" key="13">
    <source>
        <dbReference type="Proteomes" id="UP000515237"/>
    </source>
</evidence>
<dbReference type="Pfam" id="PF00977">
    <property type="entry name" value="His_biosynth"/>
    <property type="match status" value="1"/>
</dbReference>
<dbReference type="EMBL" id="CP055156">
    <property type="protein sequence ID" value="QNF35078.1"/>
    <property type="molecule type" value="Genomic_DNA"/>
</dbReference>
<organism evidence="12 13">
    <name type="scientific">Adhaeribacter swui</name>
    <dbReference type="NCBI Taxonomy" id="2086471"/>
    <lineage>
        <taxon>Bacteria</taxon>
        <taxon>Pseudomonadati</taxon>
        <taxon>Bacteroidota</taxon>
        <taxon>Cytophagia</taxon>
        <taxon>Cytophagales</taxon>
        <taxon>Hymenobacteraceae</taxon>
        <taxon>Adhaeribacter</taxon>
    </lineage>
</organism>
<evidence type="ECO:0000256" key="5">
    <source>
        <dbReference type="ARBA" id="ARBA00022490"/>
    </source>
</evidence>
<evidence type="ECO:0000256" key="8">
    <source>
        <dbReference type="ARBA" id="ARBA00023235"/>
    </source>
</evidence>
<dbReference type="UniPathway" id="UPA00031">
    <property type="reaction ID" value="UER00009"/>
</dbReference>
<dbReference type="RefSeq" id="WP_185271568.1">
    <property type="nucleotide sequence ID" value="NZ_CP055156.1"/>
</dbReference>
<dbReference type="GO" id="GO:0000162">
    <property type="term" value="P:L-tryptophan biosynthetic process"/>
    <property type="evidence" value="ECO:0007669"/>
    <property type="project" value="TreeGrafter"/>
</dbReference>
<gene>
    <name evidence="9 12" type="primary">hisA</name>
    <name evidence="12" type="ORF">HUW51_21020</name>
</gene>
<dbReference type="AlphaFoldDB" id="A0A7G7GD44"/>
<evidence type="ECO:0000256" key="10">
    <source>
        <dbReference type="RuleBase" id="RU003657"/>
    </source>
</evidence>
<comment type="catalytic activity">
    <reaction evidence="1 9 11">
        <text>1-(5-phospho-beta-D-ribosyl)-5-[(5-phospho-beta-D-ribosylamino)methylideneamino]imidazole-4-carboxamide = 5-[(5-phospho-1-deoxy-D-ribulos-1-ylimino)methylamino]-1-(5-phospho-beta-D-ribosyl)imidazole-4-carboxamide</text>
        <dbReference type="Rhea" id="RHEA:15469"/>
        <dbReference type="ChEBI" id="CHEBI:58435"/>
        <dbReference type="ChEBI" id="CHEBI:58525"/>
        <dbReference type="EC" id="5.3.1.16"/>
    </reaction>
</comment>
<dbReference type="SUPFAM" id="SSF51366">
    <property type="entry name" value="Ribulose-phoshate binding barrel"/>
    <property type="match status" value="1"/>
</dbReference>
<keyword evidence="5 9" id="KW-0963">Cytoplasm</keyword>
<dbReference type="InterPro" id="IPR044524">
    <property type="entry name" value="Isoase_HisA-like"/>
</dbReference>
<evidence type="ECO:0000256" key="4">
    <source>
        <dbReference type="ARBA" id="ARBA00009667"/>
    </source>
</evidence>
<reference evidence="12 13" key="1">
    <citation type="journal article" date="2018" name="Int. J. Syst. Evol. Microbiol.">
        <title>Adhaeribacter swui sp. nov., isolated from wet mud.</title>
        <authorList>
            <person name="Kim D.U."/>
            <person name="Kim K.W."/>
            <person name="Kang M.S."/>
            <person name="Kim J.Y."/>
            <person name="Jang J.H."/>
            <person name="Kim M.K."/>
        </authorList>
    </citation>
    <scope>NUCLEOTIDE SEQUENCE [LARGE SCALE GENOMIC DNA]</scope>
    <source>
        <strain evidence="12 13">KCTC 52873</strain>
    </source>
</reference>
<comment type="subcellular location">
    <subcellularLocation>
        <location evidence="2 9 11">Cytoplasm</location>
    </subcellularLocation>
</comment>
<dbReference type="InterPro" id="IPR013785">
    <property type="entry name" value="Aldolase_TIM"/>
</dbReference>
<dbReference type="PANTHER" id="PTHR43090:SF2">
    <property type="entry name" value="1-(5-PHOSPHORIBOSYL)-5-[(5-PHOSPHORIBOSYLAMINO)METHYLIDENEAMINO] IMIDAZOLE-4-CARBOXAMIDE ISOMERASE"/>
    <property type="match status" value="1"/>
</dbReference>
<name>A0A7G7GD44_9BACT</name>
<dbReference type="CDD" id="cd04732">
    <property type="entry name" value="HisA"/>
    <property type="match status" value="1"/>
</dbReference>
<comment type="similarity">
    <text evidence="4 9 10">Belongs to the HisA/HisF family.</text>
</comment>
<dbReference type="GO" id="GO:0003949">
    <property type="term" value="F:1-(5-phosphoribosyl)-5-[(5-phosphoribosylamino)methylideneamino]imidazole-4-carboxamide isomerase activity"/>
    <property type="evidence" value="ECO:0007669"/>
    <property type="project" value="UniProtKB-UniRule"/>
</dbReference>
<dbReference type="NCBIfam" id="TIGR00007">
    <property type="entry name" value="1-(5-phosphoribosyl)-5-[(5-phosphoribosylamino)methylideneamino]imidazole-4-carboxamide isomerase"/>
    <property type="match status" value="1"/>
</dbReference>
<protein>
    <recommendedName>
        <fullName evidence="9 11">1-(5-phosphoribosyl)-5-[(5-phosphoribosylamino)methylideneamino] imidazole-4-carboxamide isomerase</fullName>
        <ecNumber evidence="9 11">5.3.1.16</ecNumber>
    </recommendedName>
    <alternativeName>
        <fullName evidence="9">Phosphoribosylformimino-5-aminoimidazole carboxamide ribotide isomerase</fullName>
    </alternativeName>
</protein>
<accession>A0A7G7GD44</accession>
<evidence type="ECO:0000256" key="6">
    <source>
        <dbReference type="ARBA" id="ARBA00022605"/>
    </source>
</evidence>
<dbReference type="FunFam" id="3.20.20.70:FF:000009">
    <property type="entry name" value="1-(5-phosphoribosyl)-5-[(5-phosphoribosylamino)methylideneamino] imidazole-4-carboxamide isomerase"/>
    <property type="match status" value="1"/>
</dbReference>
<dbReference type="GO" id="GO:0000105">
    <property type="term" value="P:L-histidine biosynthetic process"/>
    <property type="evidence" value="ECO:0007669"/>
    <property type="project" value="UniProtKB-UniRule"/>
</dbReference>
<evidence type="ECO:0000256" key="9">
    <source>
        <dbReference type="HAMAP-Rule" id="MF_01014"/>
    </source>
</evidence>
<dbReference type="PANTHER" id="PTHR43090">
    <property type="entry name" value="1-(5-PHOSPHORIBOSYL)-5-[(5-PHOSPHORIBOSYLAMINO)METHYLIDENEAMINO] IMIDAZOLE-4-CARBOXAMIDE ISOMERASE"/>
    <property type="match status" value="1"/>
</dbReference>
<evidence type="ECO:0000256" key="1">
    <source>
        <dbReference type="ARBA" id="ARBA00000901"/>
    </source>
</evidence>
<keyword evidence="7 9" id="KW-0368">Histidine biosynthesis</keyword>
<dbReference type="InterPro" id="IPR006062">
    <property type="entry name" value="His_biosynth"/>
</dbReference>
<keyword evidence="13" id="KW-1185">Reference proteome</keyword>
<dbReference type="InterPro" id="IPR006063">
    <property type="entry name" value="HisA_bact_arch"/>
</dbReference>
<evidence type="ECO:0000256" key="11">
    <source>
        <dbReference type="RuleBase" id="RU003658"/>
    </source>
</evidence>
<evidence type="ECO:0000256" key="7">
    <source>
        <dbReference type="ARBA" id="ARBA00023102"/>
    </source>
</evidence>
<keyword evidence="6 9" id="KW-0028">Amino-acid biosynthesis</keyword>
<evidence type="ECO:0000313" key="12">
    <source>
        <dbReference type="EMBL" id="QNF35078.1"/>
    </source>
</evidence>
<sequence length="240" mass="25402">MIQIIPAIDIINGQCVRLTEGDFNQQKTYANNPVEVAKQFEAAGLTRLHLVDLDGARAKQPKNLAVLEAIANQTNLKIDFGGGIQSDSAIQEVFNAGASQITAGSIAVREAAKVQDWLTTYGAEKIIIGADFRDNFISINAWAEQSTVSLQDFIGQYIASGATTFICTDVSKDGKLQGPATAIYSELVKTNPGTAFIASGGVTTIKDLDELEAAGVSGAIIGKAIYEGTIALADLNRFVC</sequence>
<proteinExistence type="inferred from homology"/>
<dbReference type="HAMAP" id="MF_01014">
    <property type="entry name" value="HisA"/>
    <property type="match status" value="1"/>
</dbReference>
<keyword evidence="8 9" id="KW-0413">Isomerase</keyword>
<dbReference type="GO" id="GO:0005737">
    <property type="term" value="C:cytoplasm"/>
    <property type="evidence" value="ECO:0007669"/>
    <property type="project" value="UniProtKB-SubCell"/>
</dbReference>
<evidence type="ECO:0000256" key="3">
    <source>
        <dbReference type="ARBA" id="ARBA00005133"/>
    </source>
</evidence>
<dbReference type="KEGG" id="aswu:HUW51_21020"/>
<feature type="active site" description="Proton donor" evidence="9">
    <location>
        <position position="131"/>
    </location>
</feature>